<dbReference type="GO" id="GO:0043291">
    <property type="term" value="C:RAVE complex"/>
    <property type="evidence" value="ECO:0007669"/>
    <property type="project" value="TreeGrafter"/>
</dbReference>
<feature type="non-terminal residue" evidence="2">
    <location>
        <position position="206"/>
    </location>
</feature>
<dbReference type="PANTHER" id="PTHR13950">
    <property type="entry name" value="RABCONNECTIN-RELATED"/>
    <property type="match status" value="1"/>
</dbReference>
<dbReference type="GO" id="GO:0007035">
    <property type="term" value="P:vacuolar acidification"/>
    <property type="evidence" value="ECO:0007669"/>
    <property type="project" value="TreeGrafter"/>
</dbReference>
<protein>
    <submittedName>
        <fullName evidence="2">Uncharacterized protein</fullName>
    </submittedName>
</protein>
<dbReference type="AlphaFoldDB" id="A0AA36DS08"/>
<dbReference type="EMBL" id="CATQJL010000001">
    <property type="protein sequence ID" value="CAJ0592130.1"/>
    <property type="molecule type" value="Genomic_DNA"/>
</dbReference>
<comment type="caution">
    <text evidence="2">The sequence shown here is derived from an EMBL/GenBank/DDBJ whole genome shotgun (WGS) entry which is preliminary data.</text>
</comment>
<feature type="compositionally biased region" description="Pro residues" evidence="1">
    <location>
        <begin position="191"/>
        <end position="200"/>
    </location>
</feature>
<accession>A0AA36DS08</accession>
<proteinExistence type="predicted"/>
<feature type="region of interest" description="Disordered" evidence="1">
    <location>
        <begin position="184"/>
        <end position="206"/>
    </location>
</feature>
<evidence type="ECO:0000256" key="1">
    <source>
        <dbReference type="SAM" id="MobiDB-lite"/>
    </source>
</evidence>
<evidence type="ECO:0000313" key="2">
    <source>
        <dbReference type="EMBL" id="CAJ0592130.1"/>
    </source>
</evidence>
<reference evidence="2" key="1">
    <citation type="submission" date="2023-07" db="EMBL/GenBank/DDBJ databases">
        <authorList>
            <consortium name="CYATHOMIX"/>
        </authorList>
    </citation>
    <scope>NUCLEOTIDE SEQUENCE</scope>
    <source>
        <strain evidence="2">N/A</strain>
    </source>
</reference>
<evidence type="ECO:0000313" key="3">
    <source>
        <dbReference type="Proteomes" id="UP001176961"/>
    </source>
</evidence>
<organism evidence="2 3">
    <name type="scientific">Cylicocyclus nassatus</name>
    <name type="common">Nematode worm</name>
    <dbReference type="NCBI Taxonomy" id="53992"/>
    <lineage>
        <taxon>Eukaryota</taxon>
        <taxon>Metazoa</taxon>
        <taxon>Ecdysozoa</taxon>
        <taxon>Nematoda</taxon>
        <taxon>Chromadorea</taxon>
        <taxon>Rhabditida</taxon>
        <taxon>Rhabditina</taxon>
        <taxon>Rhabditomorpha</taxon>
        <taxon>Strongyloidea</taxon>
        <taxon>Strongylidae</taxon>
        <taxon>Cylicocyclus</taxon>
    </lineage>
</organism>
<keyword evidence="3" id="KW-1185">Reference proteome</keyword>
<dbReference type="PANTHER" id="PTHR13950:SF9">
    <property type="entry name" value="RABCONNECTIN-3A"/>
    <property type="match status" value="1"/>
</dbReference>
<dbReference type="InterPro" id="IPR052208">
    <property type="entry name" value="DmX-like/RAVE_component"/>
</dbReference>
<sequence length="206" mass="23088">MTMDGNTDFAKVRYITHKLRMCGHRFCVTQIVAHPLLPLVLTVSQSRCSRVDDIARKSLSEVILWRTCSVGPLCKSGGMTELARIVSPIHFGCVRTAWIPAHLPRCCFIVSDGQNLVIYQTNVRAHDLVEMDDSTKQLGSPIESMADMNQVHIKMADLMPLLIPREDCFVVDERSLLNLIESSKHNQASLPQPPPLPQPQHPGNRK</sequence>
<name>A0AA36DS08_CYLNA</name>
<dbReference type="Proteomes" id="UP001176961">
    <property type="component" value="Unassembled WGS sequence"/>
</dbReference>
<gene>
    <name evidence="2" type="ORF">CYNAS_LOCUS4113</name>
</gene>